<dbReference type="AlphaFoldDB" id="A0A5N7CMM2"/>
<dbReference type="Proteomes" id="UP000326877">
    <property type="component" value="Unassembled WGS sequence"/>
</dbReference>
<gene>
    <name evidence="1" type="ORF">BDV23DRAFT_145058</name>
</gene>
<sequence>MDNYPIKLVYSPFLPNRHFFTANLDILISSTWSAFSEPRGSLSCRYTLPCWVDPKGAALAYFKSRVVFDFIICPVGGSYVHLYIPLWIERQLPKVSSRYYTFTSSASRRFPAQSP</sequence>
<accession>A0A5N7CMM2</accession>
<evidence type="ECO:0000313" key="1">
    <source>
        <dbReference type="EMBL" id="KAE8395481.1"/>
    </source>
</evidence>
<dbReference type="EMBL" id="ML735218">
    <property type="protein sequence ID" value="KAE8395481.1"/>
    <property type="molecule type" value="Genomic_DNA"/>
</dbReference>
<organism evidence="1">
    <name type="scientific">Petromyces alliaceus</name>
    <name type="common">Aspergillus alliaceus</name>
    <dbReference type="NCBI Taxonomy" id="209559"/>
    <lineage>
        <taxon>Eukaryota</taxon>
        <taxon>Fungi</taxon>
        <taxon>Dikarya</taxon>
        <taxon>Ascomycota</taxon>
        <taxon>Pezizomycotina</taxon>
        <taxon>Eurotiomycetes</taxon>
        <taxon>Eurotiomycetidae</taxon>
        <taxon>Eurotiales</taxon>
        <taxon>Aspergillaceae</taxon>
        <taxon>Aspergillus</taxon>
        <taxon>Aspergillus subgen. Circumdati</taxon>
    </lineage>
</organism>
<proteinExistence type="predicted"/>
<reference evidence="1" key="1">
    <citation type="submission" date="2019-04" db="EMBL/GenBank/DDBJ databases">
        <title>Friends and foes A comparative genomics studyof 23 Aspergillus species from section Flavi.</title>
        <authorList>
            <consortium name="DOE Joint Genome Institute"/>
            <person name="Kjaerbolling I."/>
            <person name="Vesth T."/>
            <person name="Frisvad J.C."/>
            <person name="Nybo J.L."/>
            <person name="Theobald S."/>
            <person name="Kildgaard S."/>
            <person name="Isbrandt T."/>
            <person name="Kuo A."/>
            <person name="Sato A."/>
            <person name="Lyhne E.K."/>
            <person name="Kogle M.E."/>
            <person name="Wiebenga A."/>
            <person name="Kun R.S."/>
            <person name="Lubbers R.J."/>
            <person name="Makela M.R."/>
            <person name="Barry K."/>
            <person name="Chovatia M."/>
            <person name="Clum A."/>
            <person name="Daum C."/>
            <person name="Haridas S."/>
            <person name="He G."/>
            <person name="LaButti K."/>
            <person name="Lipzen A."/>
            <person name="Mondo S."/>
            <person name="Riley R."/>
            <person name="Salamov A."/>
            <person name="Simmons B.A."/>
            <person name="Magnuson J.K."/>
            <person name="Henrissat B."/>
            <person name="Mortensen U.H."/>
            <person name="Larsen T.O."/>
            <person name="Devries R.P."/>
            <person name="Grigoriev I.V."/>
            <person name="Machida M."/>
            <person name="Baker S.E."/>
            <person name="Andersen M.R."/>
        </authorList>
    </citation>
    <scope>NUCLEOTIDE SEQUENCE [LARGE SCALE GENOMIC DNA]</scope>
    <source>
        <strain evidence="1">IBT 14317</strain>
    </source>
</reference>
<name>A0A5N7CMM2_PETAA</name>
<protein>
    <submittedName>
        <fullName evidence="1">Uncharacterized protein</fullName>
    </submittedName>
</protein>